<feature type="transmembrane region" description="Helical" evidence="5">
    <location>
        <begin position="110"/>
        <end position="131"/>
    </location>
</feature>
<feature type="transmembrane region" description="Helical" evidence="5">
    <location>
        <begin position="143"/>
        <end position="165"/>
    </location>
</feature>
<dbReference type="PANTHER" id="PTHR11662:SF399">
    <property type="entry name" value="FI19708P1-RELATED"/>
    <property type="match status" value="1"/>
</dbReference>
<dbReference type="PROSITE" id="PS50850">
    <property type="entry name" value="MFS"/>
    <property type="match status" value="1"/>
</dbReference>
<dbReference type="InterPro" id="IPR044777">
    <property type="entry name" value="SLC17A9-like"/>
</dbReference>
<evidence type="ECO:0000313" key="8">
    <source>
        <dbReference type="Proteomes" id="UP000706039"/>
    </source>
</evidence>
<dbReference type="RefSeq" id="WP_222989070.1">
    <property type="nucleotide sequence ID" value="NZ_JAINVV010000004.1"/>
</dbReference>
<feature type="transmembrane region" description="Helical" evidence="5">
    <location>
        <begin position="55"/>
        <end position="75"/>
    </location>
</feature>
<feature type="transmembrane region" description="Helical" evidence="5">
    <location>
        <begin position="397"/>
        <end position="418"/>
    </location>
</feature>
<evidence type="ECO:0000256" key="5">
    <source>
        <dbReference type="SAM" id="Phobius"/>
    </source>
</evidence>
<feature type="transmembrane region" description="Helical" evidence="5">
    <location>
        <begin position="235"/>
        <end position="257"/>
    </location>
</feature>
<keyword evidence="8" id="KW-1185">Reference proteome</keyword>
<dbReference type="InterPro" id="IPR011701">
    <property type="entry name" value="MFS"/>
</dbReference>
<keyword evidence="4 5" id="KW-0472">Membrane</keyword>
<dbReference type="InterPro" id="IPR050382">
    <property type="entry name" value="MFS_Na/Anion_cotransporter"/>
</dbReference>
<feature type="domain" description="Major facilitator superfamily (MFS) profile" evidence="6">
    <location>
        <begin position="17"/>
        <end position="423"/>
    </location>
</feature>
<feature type="transmembrane region" description="Helical" evidence="5">
    <location>
        <begin position="310"/>
        <end position="327"/>
    </location>
</feature>
<sequence>MAAGQASKPGLQKRHIVVLMCAIATFICYIDRVNISVAIIPMAEEYGWSGTTKGLVLSSFFIGYMAAMVPTGWLANRIGGRLLLGGALIAWSAFTFLTPIAGSISLAALIATRILMGAGEAASFPAIYNLLARWMPGPEKSRAAAINLTGIPMGTIFALLVTGWLIEHHGWQSVFYAFGGLGLVFAVFWFRLIHARPAVHPTISAEERALLAPIEAETGTVRQPIPWRVLLSHKAVWALIINHFCNNWTLYLMLAWLPSYFRDVQHMSVAGSGLFAIGPWISQFVVGNAAAVVADKMIARGADVTRVRRIMQCGGLLGSAAFFLLALQATTPAMALLCMCGALGVGALAFAGFAVNHLDIAPRHADVLWGITNTAGTLPGIIGVAATGLLLDLTGGYTATFLLAAGVNVLGAVIWLAWGTGRRIID</sequence>
<feature type="transmembrane region" description="Helical" evidence="5">
    <location>
        <begin position="171"/>
        <end position="190"/>
    </location>
</feature>
<dbReference type="Proteomes" id="UP000706039">
    <property type="component" value="Unassembled WGS sequence"/>
</dbReference>
<feature type="transmembrane region" description="Helical" evidence="5">
    <location>
        <begin position="277"/>
        <end position="298"/>
    </location>
</feature>
<evidence type="ECO:0000256" key="3">
    <source>
        <dbReference type="ARBA" id="ARBA00022989"/>
    </source>
</evidence>
<dbReference type="Pfam" id="PF07690">
    <property type="entry name" value="MFS_1"/>
    <property type="match status" value="1"/>
</dbReference>
<organism evidence="7 8">
    <name type="scientific">Sphingomonas colocasiae</name>
    <dbReference type="NCBI Taxonomy" id="1848973"/>
    <lineage>
        <taxon>Bacteria</taxon>
        <taxon>Pseudomonadati</taxon>
        <taxon>Pseudomonadota</taxon>
        <taxon>Alphaproteobacteria</taxon>
        <taxon>Sphingomonadales</taxon>
        <taxon>Sphingomonadaceae</taxon>
        <taxon>Sphingomonas</taxon>
    </lineage>
</organism>
<gene>
    <name evidence="7" type="ORF">K7G82_06575</name>
</gene>
<dbReference type="PANTHER" id="PTHR11662">
    <property type="entry name" value="SOLUTE CARRIER FAMILY 17"/>
    <property type="match status" value="1"/>
</dbReference>
<feature type="transmembrane region" description="Helical" evidence="5">
    <location>
        <begin position="367"/>
        <end position="391"/>
    </location>
</feature>
<dbReference type="InterPro" id="IPR036259">
    <property type="entry name" value="MFS_trans_sf"/>
</dbReference>
<evidence type="ECO:0000259" key="6">
    <source>
        <dbReference type="PROSITE" id="PS50850"/>
    </source>
</evidence>
<evidence type="ECO:0000313" key="7">
    <source>
        <dbReference type="EMBL" id="MBY8821948.1"/>
    </source>
</evidence>
<feature type="transmembrane region" description="Helical" evidence="5">
    <location>
        <begin position="82"/>
        <end position="104"/>
    </location>
</feature>
<feature type="transmembrane region" description="Helical" evidence="5">
    <location>
        <begin position="16"/>
        <end position="43"/>
    </location>
</feature>
<evidence type="ECO:0000256" key="1">
    <source>
        <dbReference type="ARBA" id="ARBA00004141"/>
    </source>
</evidence>
<comment type="subcellular location">
    <subcellularLocation>
        <location evidence="1">Membrane</location>
        <topology evidence="1">Multi-pass membrane protein</topology>
    </subcellularLocation>
</comment>
<keyword evidence="3 5" id="KW-1133">Transmembrane helix</keyword>
<name>A0ABS7PKW2_9SPHN</name>
<accession>A0ABS7PKW2</accession>
<feature type="transmembrane region" description="Helical" evidence="5">
    <location>
        <begin position="333"/>
        <end position="355"/>
    </location>
</feature>
<evidence type="ECO:0000256" key="4">
    <source>
        <dbReference type="ARBA" id="ARBA00023136"/>
    </source>
</evidence>
<dbReference type="CDD" id="cd17380">
    <property type="entry name" value="MFS_SLC17A9_like"/>
    <property type="match status" value="1"/>
</dbReference>
<reference evidence="7 8" key="1">
    <citation type="submission" date="2021-08" db="EMBL/GenBank/DDBJ databases">
        <authorList>
            <person name="Tuo L."/>
        </authorList>
    </citation>
    <scope>NUCLEOTIDE SEQUENCE [LARGE SCALE GENOMIC DNA]</scope>
    <source>
        <strain evidence="7 8">JCM 31229</strain>
    </source>
</reference>
<dbReference type="InterPro" id="IPR020846">
    <property type="entry name" value="MFS_dom"/>
</dbReference>
<evidence type="ECO:0000256" key="2">
    <source>
        <dbReference type="ARBA" id="ARBA00022692"/>
    </source>
</evidence>
<keyword evidence="2 5" id="KW-0812">Transmembrane</keyword>
<protein>
    <submittedName>
        <fullName evidence="7">ACS family MFS transporter</fullName>
    </submittedName>
</protein>
<dbReference type="EMBL" id="JAINVV010000004">
    <property type="protein sequence ID" value="MBY8821948.1"/>
    <property type="molecule type" value="Genomic_DNA"/>
</dbReference>
<comment type="caution">
    <text evidence="7">The sequence shown here is derived from an EMBL/GenBank/DDBJ whole genome shotgun (WGS) entry which is preliminary data.</text>
</comment>
<dbReference type="SUPFAM" id="SSF103473">
    <property type="entry name" value="MFS general substrate transporter"/>
    <property type="match status" value="1"/>
</dbReference>
<dbReference type="Gene3D" id="1.20.1250.20">
    <property type="entry name" value="MFS general substrate transporter like domains"/>
    <property type="match status" value="2"/>
</dbReference>
<proteinExistence type="predicted"/>